<evidence type="ECO:0000256" key="3">
    <source>
        <dbReference type="ARBA" id="ARBA00022730"/>
    </source>
</evidence>
<evidence type="ECO:0000256" key="6">
    <source>
        <dbReference type="ARBA" id="ARBA00023274"/>
    </source>
</evidence>
<evidence type="ECO:0000256" key="1">
    <source>
        <dbReference type="ARBA" id="ARBA00003134"/>
    </source>
</evidence>
<dbReference type="InterPro" id="IPR002583">
    <property type="entry name" value="Ribosomal_bS20"/>
</dbReference>
<evidence type="ECO:0000313" key="9">
    <source>
        <dbReference type="EMBL" id="SHE86382.1"/>
    </source>
</evidence>
<evidence type="ECO:0000256" key="7">
    <source>
        <dbReference type="ARBA" id="ARBA00035136"/>
    </source>
</evidence>
<dbReference type="GO" id="GO:0070181">
    <property type="term" value="F:small ribosomal subunit rRNA binding"/>
    <property type="evidence" value="ECO:0007669"/>
    <property type="project" value="TreeGrafter"/>
</dbReference>
<evidence type="ECO:0000256" key="8">
    <source>
        <dbReference type="HAMAP-Rule" id="MF_00500"/>
    </source>
</evidence>
<protein>
    <recommendedName>
        <fullName evidence="7 8">Small ribosomal subunit protein bS20</fullName>
    </recommendedName>
</protein>
<accession>A0A1M4WZJ2</accession>
<keyword evidence="4 8" id="KW-0694">RNA-binding</keyword>
<sequence>MANIKSAIKRIRVTERRTLRNKMVKSAVKTAIKKFEIALNSGNIDEAKVLYAQAVKALDKAAAKGVIHKNAASRKKSRLTVKLNKALA</sequence>
<dbReference type="GO" id="GO:0003735">
    <property type="term" value="F:structural constituent of ribosome"/>
    <property type="evidence" value="ECO:0007669"/>
    <property type="project" value="InterPro"/>
</dbReference>
<dbReference type="AlphaFoldDB" id="A0A1M4WZJ2"/>
<organism evidence="9 10">
    <name type="scientific">Caloramator proteoclasticus DSM 10124</name>
    <dbReference type="NCBI Taxonomy" id="1121262"/>
    <lineage>
        <taxon>Bacteria</taxon>
        <taxon>Bacillati</taxon>
        <taxon>Bacillota</taxon>
        <taxon>Clostridia</taxon>
        <taxon>Eubacteriales</taxon>
        <taxon>Clostridiaceae</taxon>
        <taxon>Caloramator</taxon>
    </lineage>
</organism>
<dbReference type="Gene3D" id="1.20.58.110">
    <property type="entry name" value="Ribosomal protein S20"/>
    <property type="match status" value="1"/>
</dbReference>
<evidence type="ECO:0000313" key="10">
    <source>
        <dbReference type="Proteomes" id="UP000184423"/>
    </source>
</evidence>
<dbReference type="FunFam" id="1.20.58.110:FF:000001">
    <property type="entry name" value="30S ribosomal protein S20"/>
    <property type="match status" value="1"/>
</dbReference>
<keyword evidence="3 8" id="KW-0699">rRNA-binding</keyword>
<dbReference type="SUPFAM" id="SSF46992">
    <property type="entry name" value="Ribosomal protein S20"/>
    <property type="match status" value="1"/>
</dbReference>
<comment type="similarity">
    <text evidence="2 8">Belongs to the bacterial ribosomal protein bS20 family.</text>
</comment>
<dbReference type="HAMAP" id="MF_00500">
    <property type="entry name" value="Ribosomal_bS20"/>
    <property type="match status" value="1"/>
</dbReference>
<dbReference type="InterPro" id="IPR036510">
    <property type="entry name" value="Ribosomal_bS20_sf"/>
</dbReference>
<evidence type="ECO:0000256" key="4">
    <source>
        <dbReference type="ARBA" id="ARBA00022884"/>
    </source>
</evidence>
<dbReference type="Proteomes" id="UP000184423">
    <property type="component" value="Unassembled WGS sequence"/>
</dbReference>
<evidence type="ECO:0000256" key="5">
    <source>
        <dbReference type="ARBA" id="ARBA00022980"/>
    </source>
</evidence>
<dbReference type="RefSeq" id="WP_027308563.1">
    <property type="nucleotide sequence ID" value="NZ_FQVG01000020.1"/>
</dbReference>
<dbReference type="GO" id="GO:0005829">
    <property type="term" value="C:cytosol"/>
    <property type="evidence" value="ECO:0007669"/>
    <property type="project" value="TreeGrafter"/>
</dbReference>
<dbReference type="GO" id="GO:0006412">
    <property type="term" value="P:translation"/>
    <property type="evidence" value="ECO:0007669"/>
    <property type="project" value="UniProtKB-UniRule"/>
</dbReference>
<dbReference type="PANTHER" id="PTHR33398:SF1">
    <property type="entry name" value="SMALL RIBOSOMAL SUBUNIT PROTEIN BS20C"/>
    <property type="match status" value="1"/>
</dbReference>
<gene>
    <name evidence="8" type="primary">rpsT</name>
    <name evidence="9" type="ORF">SAMN02746091_01278</name>
</gene>
<dbReference type="Pfam" id="PF01649">
    <property type="entry name" value="Ribosomal_S20p"/>
    <property type="match status" value="1"/>
</dbReference>
<dbReference type="EMBL" id="FQVG01000020">
    <property type="protein sequence ID" value="SHE86382.1"/>
    <property type="molecule type" value="Genomic_DNA"/>
</dbReference>
<comment type="function">
    <text evidence="1 8">Binds directly to 16S ribosomal RNA.</text>
</comment>
<keyword evidence="6 8" id="KW-0687">Ribonucleoprotein</keyword>
<dbReference type="PANTHER" id="PTHR33398">
    <property type="entry name" value="30S RIBOSOMAL PROTEIN S20"/>
    <property type="match status" value="1"/>
</dbReference>
<evidence type="ECO:0000256" key="2">
    <source>
        <dbReference type="ARBA" id="ARBA00007634"/>
    </source>
</evidence>
<keyword evidence="5 8" id="KW-0689">Ribosomal protein</keyword>
<name>A0A1M4WZJ2_9CLOT</name>
<dbReference type="NCBIfam" id="TIGR00029">
    <property type="entry name" value="S20"/>
    <property type="match status" value="1"/>
</dbReference>
<dbReference type="GO" id="GO:0015935">
    <property type="term" value="C:small ribosomal subunit"/>
    <property type="evidence" value="ECO:0007669"/>
    <property type="project" value="TreeGrafter"/>
</dbReference>
<proteinExistence type="inferred from homology"/>
<keyword evidence="10" id="KW-1185">Reference proteome</keyword>
<reference evidence="10" key="1">
    <citation type="submission" date="2016-11" db="EMBL/GenBank/DDBJ databases">
        <authorList>
            <person name="Varghese N."/>
            <person name="Submissions S."/>
        </authorList>
    </citation>
    <scope>NUCLEOTIDE SEQUENCE [LARGE SCALE GENOMIC DNA]</scope>
    <source>
        <strain evidence="10">DSM 10124</strain>
    </source>
</reference>